<sequence length="94" mass="10850">MAPPKLSSSEIETRLQDLEDWRLEGDAIKRKLEFDDFLEAIEFINRIATLADSADHHPEIFNVYNRVELLLTTHDSGGLTHKDFDLAQEIDRVI</sequence>
<comment type="catalytic activity">
    <reaction evidence="1 4">
        <text>(4aS,6R)-4a-hydroxy-L-erythro-5,6,7,8-tetrahydrobiopterin = (6R)-L-erythro-6,7-dihydrobiopterin + H2O</text>
        <dbReference type="Rhea" id="RHEA:11920"/>
        <dbReference type="ChEBI" id="CHEBI:15377"/>
        <dbReference type="ChEBI" id="CHEBI:15642"/>
        <dbReference type="ChEBI" id="CHEBI:43120"/>
        <dbReference type="EC" id="4.2.1.96"/>
    </reaction>
</comment>
<dbReference type="Proteomes" id="UP000321595">
    <property type="component" value="Chromosome"/>
</dbReference>
<gene>
    <name evidence="5" type="ORF">FRD01_23655</name>
</gene>
<evidence type="ECO:0000256" key="2">
    <source>
        <dbReference type="ARBA" id="ARBA00006472"/>
    </source>
</evidence>
<dbReference type="InterPro" id="IPR036428">
    <property type="entry name" value="PCD_sf"/>
</dbReference>
<keyword evidence="6" id="KW-1185">Reference proteome</keyword>
<dbReference type="PANTHER" id="PTHR12599">
    <property type="entry name" value="PTERIN-4-ALPHA-CARBINOLAMINE DEHYDRATASE"/>
    <property type="match status" value="1"/>
</dbReference>
<dbReference type="HAMAP" id="MF_00434">
    <property type="entry name" value="Pterin_4_alpha"/>
    <property type="match status" value="1"/>
</dbReference>
<dbReference type="OrthoDB" id="15077at2"/>
<comment type="similarity">
    <text evidence="2 4">Belongs to the pterin-4-alpha-carbinolamine dehydratase family.</text>
</comment>
<dbReference type="InterPro" id="IPR001533">
    <property type="entry name" value="Pterin_deHydtase"/>
</dbReference>
<dbReference type="Gene3D" id="3.30.1360.20">
    <property type="entry name" value="Transcriptional coactivator/pterin dehydratase"/>
    <property type="match status" value="1"/>
</dbReference>
<dbReference type="Pfam" id="PF01329">
    <property type="entry name" value="Pterin_4a"/>
    <property type="match status" value="1"/>
</dbReference>
<keyword evidence="3 4" id="KW-0456">Lyase</keyword>
<evidence type="ECO:0000313" key="6">
    <source>
        <dbReference type="Proteomes" id="UP000321595"/>
    </source>
</evidence>
<dbReference type="EMBL" id="CP042467">
    <property type="protein sequence ID" value="QED30174.1"/>
    <property type="molecule type" value="Genomic_DNA"/>
</dbReference>
<name>A0A5B8XXP3_9DELT</name>
<reference evidence="5 6" key="1">
    <citation type="submission" date="2019-08" db="EMBL/GenBank/DDBJ databases">
        <authorList>
            <person name="Liang Q."/>
        </authorList>
    </citation>
    <scope>NUCLEOTIDE SEQUENCE [LARGE SCALE GENOMIC DNA]</scope>
    <source>
        <strain evidence="5 6">V1718</strain>
    </source>
</reference>
<organism evidence="5 6">
    <name type="scientific">Microvenator marinus</name>
    <dbReference type="NCBI Taxonomy" id="2600177"/>
    <lineage>
        <taxon>Bacteria</taxon>
        <taxon>Deltaproteobacteria</taxon>
        <taxon>Bradymonadales</taxon>
        <taxon>Microvenatoraceae</taxon>
        <taxon>Microvenator</taxon>
    </lineage>
</organism>
<dbReference type="AlphaFoldDB" id="A0A5B8XXP3"/>
<dbReference type="SUPFAM" id="SSF55248">
    <property type="entry name" value="PCD-like"/>
    <property type="match status" value="1"/>
</dbReference>
<accession>A0A5B8XXP3</accession>
<dbReference type="NCBIfam" id="NF002017">
    <property type="entry name" value="PRK00823.1-2"/>
    <property type="match status" value="1"/>
</dbReference>
<dbReference type="EC" id="4.2.1.96" evidence="4"/>
<dbReference type="GO" id="GO:0008124">
    <property type="term" value="F:4-alpha-hydroxytetrahydrobiopterin dehydratase activity"/>
    <property type="evidence" value="ECO:0007669"/>
    <property type="project" value="UniProtKB-UniRule"/>
</dbReference>
<evidence type="ECO:0000313" key="5">
    <source>
        <dbReference type="EMBL" id="QED30174.1"/>
    </source>
</evidence>
<protein>
    <recommendedName>
        <fullName evidence="4">Putative pterin-4-alpha-carbinolamine dehydratase</fullName>
        <shortName evidence="4">PHS</shortName>
        <ecNumber evidence="4">4.2.1.96</ecNumber>
    </recommendedName>
    <alternativeName>
        <fullName evidence="4">4-alpha-hydroxy-tetrahydropterin dehydratase</fullName>
    </alternativeName>
    <alternativeName>
        <fullName evidence="4">Pterin carbinolamine dehydratase</fullName>
        <shortName evidence="4">PCD</shortName>
    </alternativeName>
</protein>
<evidence type="ECO:0000256" key="3">
    <source>
        <dbReference type="ARBA" id="ARBA00023239"/>
    </source>
</evidence>
<dbReference type="KEGG" id="bbae:FRD01_23655"/>
<dbReference type="GO" id="GO:0006729">
    <property type="term" value="P:tetrahydrobiopterin biosynthetic process"/>
    <property type="evidence" value="ECO:0007669"/>
    <property type="project" value="InterPro"/>
</dbReference>
<dbReference type="PANTHER" id="PTHR12599:SF0">
    <property type="entry name" value="PTERIN-4-ALPHA-CARBINOLAMINE DEHYDRATASE"/>
    <property type="match status" value="1"/>
</dbReference>
<dbReference type="RefSeq" id="WP_146963632.1">
    <property type="nucleotide sequence ID" value="NZ_CP042467.1"/>
</dbReference>
<evidence type="ECO:0000256" key="1">
    <source>
        <dbReference type="ARBA" id="ARBA00001554"/>
    </source>
</evidence>
<evidence type="ECO:0000256" key="4">
    <source>
        <dbReference type="HAMAP-Rule" id="MF_00434"/>
    </source>
</evidence>
<proteinExistence type="inferred from homology"/>